<protein>
    <submittedName>
        <fullName evidence="1">Uncharacterized protein</fullName>
    </submittedName>
</protein>
<name>I0GQI2_SELRL</name>
<proteinExistence type="predicted"/>
<evidence type="ECO:0000313" key="2">
    <source>
        <dbReference type="Proteomes" id="UP000007887"/>
    </source>
</evidence>
<dbReference type="Proteomes" id="UP000007887">
    <property type="component" value="Chromosome"/>
</dbReference>
<dbReference type="HOGENOM" id="CLU_1617882_0_0_9"/>
<dbReference type="EMBL" id="AP012292">
    <property type="protein sequence ID" value="BAL83019.1"/>
    <property type="molecule type" value="Genomic_DNA"/>
</dbReference>
<accession>I0GQI2</accession>
<dbReference type="AlphaFoldDB" id="I0GQI2"/>
<evidence type="ECO:0000313" key="1">
    <source>
        <dbReference type="EMBL" id="BAL83019.1"/>
    </source>
</evidence>
<organism evidence="1 2">
    <name type="scientific">Selenomonas ruminantium subsp. lactilytica (strain NBRC 103574 / TAM6421)</name>
    <dbReference type="NCBI Taxonomy" id="927704"/>
    <lineage>
        <taxon>Bacteria</taxon>
        <taxon>Bacillati</taxon>
        <taxon>Bacillota</taxon>
        <taxon>Negativicutes</taxon>
        <taxon>Selenomonadales</taxon>
        <taxon>Selenomonadaceae</taxon>
        <taxon>Selenomonas</taxon>
    </lineage>
</organism>
<sequence>MAGFFMKTYKGMQLMTIYENNMTYRFIHEMVGGFSTAMLIHAIENFGQDENKKKELGEEAFDELYKYDWKATNIRPQTFKMCQDIINEFLENYIADDQKYDIEEMDDPDKINFGFALYMGLFQNPLAMDDEYQQSLKEFPSIDLAPTIELGDDGKAGIAFVKVA</sequence>
<gene>
    <name evidence="1" type="ordered locus">SELR_13110</name>
</gene>
<dbReference type="KEGG" id="sri:SELR_13110"/>
<reference evidence="1 2" key="1">
    <citation type="submission" date="2011-10" db="EMBL/GenBank/DDBJ databases">
        <title>Whole genome sequence of Selenomonas ruminantium subsp. lactilytica TAM6421.</title>
        <authorList>
            <person name="Oguchi A."/>
            <person name="Ankai A."/>
            <person name="Kaneko J."/>
            <person name="Yamada-Narita S."/>
            <person name="Fukui S."/>
            <person name="Takahashi M."/>
            <person name="Onodera T."/>
            <person name="Kojima S."/>
            <person name="Fushimi T."/>
            <person name="Abe N."/>
            <person name="Kamio Y."/>
            <person name="Yamazaki S."/>
            <person name="Fujita N."/>
        </authorList>
    </citation>
    <scope>NUCLEOTIDE SEQUENCE [LARGE SCALE GENOMIC DNA]</scope>
    <source>
        <strain evidence="2">NBRC 103574 / TAM6421</strain>
    </source>
</reference>